<dbReference type="CDD" id="cd00093">
    <property type="entry name" value="HTH_XRE"/>
    <property type="match status" value="1"/>
</dbReference>
<evidence type="ECO:0000313" key="3">
    <source>
        <dbReference type="Proteomes" id="UP001597094"/>
    </source>
</evidence>
<protein>
    <submittedName>
        <fullName evidence="2">Helix-turn-helix domain-containing protein</fullName>
    </submittedName>
</protein>
<dbReference type="SUPFAM" id="SSF47413">
    <property type="entry name" value="lambda repressor-like DNA-binding domains"/>
    <property type="match status" value="1"/>
</dbReference>
<sequence>MSEEEIQKQLLDNVYEHLAKGVSPSLNLLIEQQCEKYGISQRQLSQILGLQRTSVTRMLDGEAQKLDVLTLLKIQQFLGLSMDKIIKTYVANIQVDEVKALQNSAKATFIVKNFDLEGLKRCGFIKSVADLEDVEYRLKTFLGLDNILDYETEVGSALFSRNARKSHDKMRELWVKSAYIQFKRINNPNPYDRERVMGIIPKIRPYTQDVNKGLLTVVRALYNAGVTVIAQPYLTKTSVKGGTFIVNNKPCIVLTSQSYATIWFTLMHELHHALYDFDTISRTAYHVSGESDVFLIEEEADSFARRMLLSDDKLIYIKPYINSPHLVQEYARRLQIHSSIIYQFYLYNSASDEYKFYVKYLPNSKDAYEVISAVDWSSYNETLSKKADQAKLVLEKK</sequence>
<dbReference type="EMBL" id="JBHTLD010000300">
    <property type="protein sequence ID" value="MFD1188543.1"/>
    <property type="molecule type" value="Genomic_DNA"/>
</dbReference>
<dbReference type="InterPro" id="IPR010982">
    <property type="entry name" value="Lambda_DNA-bd_dom_sf"/>
</dbReference>
<feature type="domain" description="HTH cro/C1-type" evidence="1">
    <location>
        <begin position="30"/>
        <end position="85"/>
    </location>
</feature>
<name>A0ABW3SVE0_9BACT</name>
<reference evidence="3" key="1">
    <citation type="journal article" date="2019" name="Int. J. Syst. Evol. Microbiol.">
        <title>The Global Catalogue of Microorganisms (GCM) 10K type strain sequencing project: providing services to taxonomists for standard genome sequencing and annotation.</title>
        <authorList>
            <consortium name="The Broad Institute Genomics Platform"/>
            <consortium name="The Broad Institute Genome Sequencing Center for Infectious Disease"/>
            <person name="Wu L."/>
            <person name="Ma J."/>
        </authorList>
    </citation>
    <scope>NUCLEOTIDE SEQUENCE [LARGE SCALE GENOMIC DNA]</scope>
    <source>
        <strain evidence="3">JCM 31319</strain>
    </source>
</reference>
<proteinExistence type="predicted"/>
<evidence type="ECO:0000313" key="2">
    <source>
        <dbReference type="EMBL" id="MFD1188543.1"/>
    </source>
</evidence>
<dbReference type="Pfam" id="PF01381">
    <property type="entry name" value="HTH_3"/>
    <property type="match status" value="1"/>
</dbReference>
<dbReference type="SMART" id="SM00530">
    <property type="entry name" value="HTH_XRE"/>
    <property type="match status" value="1"/>
</dbReference>
<accession>A0ABW3SVE0</accession>
<dbReference type="Proteomes" id="UP001597094">
    <property type="component" value="Unassembled WGS sequence"/>
</dbReference>
<gene>
    <name evidence="2" type="ORF">ACFQ2O_20215</name>
</gene>
<dbReference type="Gene3D" id="1.10.260.40">
    <property type="entry name" value="lambda repressor-like DNA-binding domains"/>
    <property type="match status" value="1"/>
</dbReference>
<dbReference type="InterPro" id="IPR001387">
    <property type="entry name" value="Cro/C1-type_HTH"/>
</dbReference>
<evidence type="ECO:0000259" key="1">
    <source>
        <dbReference type="PROSITE" id="PS50943"/>
    </source>
</evidence>
<dbReference type="RefSeq" id="WP_377532324.1">
    <property type="nucleotide sequence ID" value="NZ_JBHTLD010000300.1"/>
</dbReference>
<organism evidence="2 3">
    <name type="scientific">Pontibacter rugosus</name>
    <dbReference type="NCBI Taxonomy" id="1745966"/>
    <lineage>
        <taxon>Bacteria</taxon>
        <taxon>Pseudomonadati</taxon>
        <taxon>Bacteroidota</taxon>
        <taxon>Cytophagia</taxon>
        <taxon>Cytophagales</taxon>
        <taxon>Hymenobacteraceae</taxon>
        <taxon>Pontibacter</taxon>
    </lineage>
</organism>
<keyword evidence="3" id="KW-1185">Reference proteome</keyword>
<dbReference type="PROSITE" id="PS50943">
    <property type="entry name" value="HTH_CROC1"/>
    <property type="match status" value="1"/>
</dbReference>
<comment type="caution">
    <text evidence="2">The sequence shown here is derived from an EMBL/GenBank/DDBJ whole genome shotgun (WGS) entry which is preliminary data.</text>
</comment>